<accession>A0ABQ6K7K8</accession>
<dbReference type="EMBL" id="BSVB01000001">
    <property type="protein sequence ID" value="GMA96641.1"/>
    <property type="molecule type" value="Genomic_DNA"/>
</dbReference>
<keyword evidence="1" id="KW-0812">Transmembrane</keyword>
<evidence type="ECO:0000313" key="3">
    <source>
        <dbReference type="Proteomes" id="UP001157034"/>
    </source>
</evidence>
<reference evidence="3" key="1">
    <citation type="journal article" date="2019" name="Int. J. Syst. Evol. Microbiol.">
        <title>The Global Catalogue of Microorganisms (GCM) 10K type strain sequencing project: providing services to taxonomists for standard genome sequencing and annotation.</title>
        <authorList>
            <consortium name="The Broad Institute Genomics Platform"/>
            <consortium name="The Broad Institute Genome Sequencing Center for Infectious Disease"/>
            <person name="Wu L."/>
            <person name="Ma J."/>
        </authorList>
    </citation>
    <scope>NUCLEOTIDE SEQUENCE [LARGE SCALE GENOMIC DNA]</scope>
    <source>
        <strain evidence="3">NBRC 108894</strain>
    </source>
</reference>
<proteinExistence type="predicted"/>
<feature type="transmembrane region" description="Helical" evidence="1">
    <location>
        <begin position="86"/>
        <end position="104"/>
    </location>
</feature>
<evidence type="ECO:0000256" key="1">
    <source>
        <dbReference type="SAM" id="Phobius"/>
    </source>
</evidence>
<name>A0ABQ6K7K8_9MICO</name>
<feature type="transmembrane region" description="Helical" evidence="1">
    <location>
        <begin position="152"/>
        <end position="177"/>
    </location>
</feature>
<organism evidence="2 3">
    <name type="scientific">Pseudolysinimonas kribbensis</name>
    <dbReference type="NCBI Taxonomy" id="433641"/>
    <lineage>
        <taxon>Bacteria</taxon>
        <taxon>Bacillati</taxon>
        <taxon>Actinomycetota</taxon>
        <taxon>Actinomycetes</taxon>
        <taxon>Micrococcales</taxon>
        <taxon>Microbacteriaceae</taxon>
        <taxon>Pseudolysinimonas</taxon>
    </lineage>
</organism>
<dbReference type="RefSeq" id="WP_284255168.1">
    <property type="nucleotide sequence ID" value="NZ_BAAAQO010000004.1"/>
</dbReference>
<comment type="caution">
    <text evidence="2">The sequence shown here is derived from an EMBL/GenBank/DDBJ whole genome shotgun (WGS) entry which is preliminary data.</text>
</comment>
<protein>
    <submittedName>
        <fullName evidence="2">Uncharacterized protein</fullName>
    </submittedName>
</protein>
<keyword evidence="3" id="KW-1185">Reference proteome</keyword>
<gene>
    <name evidence="2" type="ORF">GCM10025881_34650</name>
</gene>
<keyword evidence="1" id="KW-1133">Transmembrane helix</keyword>
<feature type="transmembrane region" description="Helical" evidence="1">
    <location>
        <begin position="110"/>
        <end position="131"/>
    </location>
</feature>
<feature type="transmembrane region" description="Helical" evidence="1">
    <location>
        <begin position="29"/>
        <end position="51"/>
    </location>
</feature>
<sequence>MSLRVVHPEDQPDGTYRLSGRAIRIWTRVLVLVIVIGVVVGGAGLIVAAAVDSEVLAIAGMSTLGAAILLPLLLGAYLGGESLARFGGLVGLVLVAGMIVGATGSVIGSWIAWLGLALVLLATAGFFVMGFSRRVPMSIGGVHVHPQRPRDLVYIVVGILGAGAIIASSWVGIWLLVVGVVLESVPITWATVAERHSGLHVARQQARKPVSPAASPSRDS</sequence>
<evidence type="ECO:0000313" key="2">
    <source>
        <dbReference type="EMBL" id="GMA96641.1"/>
    </source>
</evidence>
<feature type="transmembrane region" description="Helical" evidence="1">
    <location>
        <begin position="57"/>
        <end position="79"/>
    </location>
</feature>
<dbReference type="Proteomes" id="UP001157034">
    <property type="component" value="Unassembled WGS sequence"/>
</dbReference>
<keyword evidence="1" id="KW-0472">Membrane</keyword>